<proteinExistence type="predicted"/>
<evidence type="ECO:0000313" key="2">
    <source>
        <dbReference type="EMBL" id="KUM23857.1"/>
    </source>
</evidence>
<keyword evidence="1" id="KW-1133">Transmembrane helix</keyword>
<protein>
    <submittedName>
        <fullName evidence="2">Uncharacterized protein</fullName>
    </submittedName>
</protein>
<reference evidence="2 3" key="1">
    <citation type="submission" date="2015-12" db="EMBL/GenBank/DDBJ databases">
        <title>Draft genome sequence of Mesorhizobium sp. UFLA 01-765, a multitolerant efficient symbiont and plant-growth promoting strain isolated from Zn-mining soil using Leucaena leucocephala as a trap plant.</title>
        <authorList>
            <person name="Rangel W.M."/>
            <person name="Thijs S."/>
            <person name="Longatti S.M."/>
            <person name="Moreira F.M."/>
            <person name="Weyens N."/>
            <person name="Vangronsveld J."/>
            <person name="Van Hamme J.D."/>
            <person name="Bottos E.M."/>
            <person name="Rineau F."/>
        </authorList>
    </citation>
    <scope>NUCLEOTIDE SEQUENCE [LARGE SCALE GENOMIC DNA]</scope>
    <source>
        <strain evidence="2 3">UFLA 01-765</strain>
    </source>
</reference>
<keyword evidence="1" id="KW-0472">Membrane</keyword>
<evidence type="ECO:0000313" key="3">
    <source>
        <dbReference type="Proteomes" id="UP000053176"/>
    </source>
</evidence>
<dbReference type="OrthoDB" id="8449218at2"/>
<dbReference type="Proteomes" id="UP000053176">
    <property type="component" value="Unassembled WGS sequence"/>
</dbReference>
<dbReference type="EMBL" id="LPWA01000153">
    <property type="protein sequence ID" value="KUM23857.1"/>
    <property type="molecule type" value="Genomic_DNA"/>
</dbReference>
<keyword evidence="1" id="KW-0812">Transmembrane</keyword>
<accession>A0A124GFK0</accession>
<feature type="transmembrane region" description="Helical" evidence="1">
    <location>
        <begin position="62"/>
        <end position="80"/>
    </location>
</feature>
<name>A0A124GFK0_RHILI</name>
<gene>
    <name evidence="2" type="ORF">AU467_08530</name>
</gene>
<comment type="caution">
    <text evidence="2">The sequence shown here is derived from an EMBL/GenBank/DDBJ whole genome shotgun (WGS) entry which is preliminary data.</text>
</comment>
<organism evidence="2 3">
    <name type="scientific">Rhizobium loti</name>
    <name type="common">Mesorhizobium loti</name>
    <dbReference type="NCBI Taxonomy" id="381"/>
    <lineage>
        <taxon>Bacteria</taxon>
        <taxon>Pseudomonadati</taxon>
        <taxon>Pseudomonadota</taxon>
        <taxon>Alphaproteobacteria</taxon>
        <taxon>Hyphomicrobiales</taxon>
        <taxon>Phyllobacteriaceae</taxon>
        <taxon>Mesorhizobium</taxon>
    </lineage>
</organism>
<dbReference type="AlphaFoldDB" id="A0A124GFK0"/>
<evidence type="ECO:0000256" key="1">
    <source>
        <dbReference type="SAM" id="Phobius"/>
    </source>
</evidence>
<sequence>MAERRDDESESRRILERVARETAPGGTSFIARVAKDTRDRVTAADVDRADRIEYWGTRIGRTLGLIVAIGLLAWLVYVATRGG</sequence>